<dbReference type="AlphaFoldDB" id="A0A835SQY0"/>
<evidence type="ECO:0000256" key="2">
    <source>
        <dbReference type="SAM" id="MobiDB-lite"/>
    </source>
</evidence>
<name>A0A835SQY0_CHLIN</name>
<dbReference type="Pfam" id="PF09755">
    <property type="entry name" value="DUF2046"/>
    <property type="match status" value="1"/>
</dbReference>
<feature type="region of interest" description="Disordered" evidence="2">
    <location>
        <begin position="296"/>
        <end position="337"/>
    </location>
</feature>
<comment type="caution">
    <text evidence="3">The sequence shown here is derived from an EMBL/GenBank/DDBJ whole genome shotgun (WGS) entry which is preliminary data.</text>
</comment>
<dbReference type="PANTHER" id="PTHR15276:SF0">
    <property type="entry name" value="COILED-COIL DOMAIN-CONTAINING PROTEIN 6"/>
    <property type="match status" value="1"/>
</dbReference>
<feature type="compositionally biased region" description="Low complexity" evidence="2">
    <location>
        <begin position="296"/>
        <end position="307"/>
    </location>
</feature>
<dbReference type="InterPro" id="IPR019152">
    <property type="entry name" value="DUF2046"/>
</dbReference>
<evidence type="ECO:0008006" key="5">
    <source>
        <dbReference type="Google" id="ProtNLM"/>
    </source>
</evidence>
<feature type="coiled-coil region" evidence="1">
    <location>
        <begin position="13"/>
        <end position="219"/>
    </location>
</feature>
<sequence length="337" mass="38084">MQQEQQDVSLLSKEELLVKYKKLKEQADHERRRADGLQEELRLAREHNIAVQKQIEQEEEYITNKLMKRLDQLKREKAVLASEVAQEEEFLTNTLQKRLDKLAKEKVDLENRLEAEQEYVVNKLRKAIEQLSVEKSKLMSEKVELENQLECEQEYILNRLQKQVEKLASDKLSLQKEKADLQRTVADLGASVDKLNKDKVNLENMLEMEEESITNKLQRRLEAVVYNLRLIESKMEVKGISLRDLGITASDLQHGDGMRIYSRSPSSTNNSFDRVLSGGLSGPISGSLAAAAAAAGQAGQHAHGASPPAHAQGLLSGSRRERPLSAQSNTHPELMAK</sequence>
<organism evidence="3 4">
    <name type="scientific">Chlamydomonas incerta</name>
    <dbReference type="NCBI Taxonomy" id="51695"/>
    <lineage>
        <taxon>Eukaryota</taxon>
        <taxon>Viridiplantae</taxon>
        <taxon>Chlorophyta</taxon>
        <taxon>core chlorophytes</taxon>
        <taxon>Chlorophyceae</taxon>
        <taxon>CS clade</taxon>
        <taxon>Chlamydomonadales</taxon>
        <taxon>Chlamydomonadaceae</taxon>
        <taxon>Chlamydomonas</taxon>
    </lineage>
</organism>
<keyword evidence="4" id="KW-1185">Reference proteome</keyword>
<proteinExistence type="predicted"/>
<dbReference type="PANTHER" id="PTHR15276">
    <property type="entry name" value="H4 D10S170 PROTEIN-RELATED"/>
    <property type="match status" value="1"/>
</dbReference>
<evidence type="ECO:0000256" key="1">
    <source>
        <dbReference type="SAM" id="Coils"/>
    </source>
</evidence>
<gene>
    <name evidence="3" type="ORF">HXX76_010285</name>
</gene>
<protein>
    <recommendedName>
        <fullName evidence="5">Coiled-coil domain-containing protein 6</fullName>
    </recommendedName>
</protein>
<keyword evidence="1" id="KW-0175">Coiled coil</keyword>
<evidence type="ECO:0000313" key="3">
    <source>
        <dbReference type="EMBL" id="KAG2430186.1"/>
    </source>
</evidence>
<dbReference type="Proteomes" id="UP000650467">
    <property type="component" value="Unassembled WGS sequence"/>
</dbReference>
<dbReference type="OrthoDB" id="509410at2759"/>
<accession>A0A835SQY0</accession>
<reference evidence="3" key="1">
    <citation type="journal article" date="2020" name="bioRxiv">
        <title>Comparative genomics of Chlamydomonas.</title>
        <authorList>
            <person name="Craig R.J."/>
            <person name="Hasan A.R."/>
            <person name="Ness R.W."/>
            <person name="Keightley P.D."/>
        </authorList>
    </citation>
    <scope>NUCLEOTIDE SEQUENCE</scope>
    <source>
        <strain evidence="3">SAG 7.73</strain>
    </source>
</reference>
<dbReference type="EMBL" id="JAEHOC010000028">
    <property type="protein sequence ID" value="KAG2430186.1"/>
    <property type="molecule type" value="Genomic_DNA"/>
</dbReference>
<evidence type="ECO:0000313" key="4">
    <source>
        <dbReference type="Proteomes" id="UP000650467"/>
    </source>
</evidence>